<name>A0ABQ1WUH4_9BACT</name>
<accession>A0ABQ1WUH4</accession>
<evidence type="ECO:0000313" key="1">
    <source>
        <dbReference type="EMBL" id="GGG43331.1"/>
    </source>
</evidence>
<sequence length="107" mass="12192">MGPEHAQQGATLGLDMLKQLNCPYLLNDNSRLQGLWFDSLEWLATTWGPPAAEAGLRYVAHIAQPDAFVNTWSAADSRRLLSQFEIQIFDHEYEAVEWLSSCQRQVR</sequence>
<keyword evidence="2" id="KW-1185">Reference proteome</keyword>
<dbReference type="EMBL" id="BMGS01000004">
    <property type="protein sequence ID" value="GGG43331.1"/>
    <property type="molecule type" value="Genomic_DNA"/>
</dbReference>
<reference evidence="2" key="1">
    <citation type="journal article" date="2019" name="Int. J. Syst. Evol. Microbiol.">
        <title>The Global Catalogue of Microorganisms (GCM) 10K type strain sequencing project: providing services to taxonomists for standard genome sequencing and annotation.</title>
        <authorList>
            <consortium name="The Broad Institute Genomics Platform"/>
            <consortium name="The Broad Institute Genome Sequencing Center for Infectious Disease"/>
            <person name="Wu L."/>
            <person name="Ma J."/>
        </authorList>
    </citation>
    <scope>NUCLEOTIDE SEQUENCE [LARGE SCALE GENOMIC DNA]</scope>
    <source>
        <strain evidence="2">CGMCC 1.12990</strain>
    </source>
</reference>
<evidence type="ECO:0008006" key="3">
    <source>
        <dbReference type="Google" id="ProtNLM"/>
    </source>
</evidence>
<organism evidence="1 2">
    <name type="scientific">Hymenobacter glacieicola</name>
    <dbReference type="NCBI Taxonomy" id="1562124"/>
    <lineage>
        <taxon>Bacteria</taxon>
        <taxon>Pseudomonadati</taxon>
        <taxon>Bacteroidota</taxon>
        <taxon>Cytophagia</taxon>
        <taxon>Cytophagales</taxon>
        <taxon>Hymenobacteraceae</taxon>
        <taxon>Hymenobacter</taxon>
    </lineage>
</organism>
<protein>
    <recommendedName>
        <fullName evidence="3">STAS/SEC14 domain-containing protein</fullName>
    </recommendedName>
</protein>
<gene>
    <name evidence="1" type="ORF">GCM10011378_19630</name>
</gene>
<evidence type="ECO:0000313" key="2">
    <source>
        <dbReference type="Proteomes" id="UP000601361"/>
    </source>
</evidence>
<comment type="caution">
    <text evidence="1">The sequence shown here is derived from an EMBL/GenBank/DDBJ whole genome shotgun (WGS) entry which is preliminary data.</text>
</comment>
<proteinExistence type="predicted"/>
<dbReference type="Proteomes" id="UP000601361">
    <property type="component" value="Unassembled WGS sequence"/>
</dbReference>